<reference evidence="1 2" key="1">
    <citation type="submission" date="2018-08" db="EMBL/GenBank/DDBJ databases">
        <title>A genome reference for cultivated species of the human gut microbiota.</title>
        <authorList>
            <person name="Zou Y."/>
            <person name="Xue W."/>
            <person name="Luo G."/>
        </authorList>
    </citation>
    <scope>NUCLEOTIDE SEQUENCE [LARGE SCALE GENOMIC DNA]</scope>
    <source>
        <strain evidence="1 2">AF04-15</strain>
    </source>
</reference>
<dbReference type="AlphaFoldDB" id="A0A413F7B4"/>
<dbReference type="PANTHER" id="PTHR30575:SF0">
    <property type="entry name" value="XAA-ARG DIPEPTIDASE"/>
    <property type="match status" value="1"/>
</dbReference>
<accession>A0A413F7B4</accession>
<dbReference type="OrthoDB" id="9781032at2"/>
<dbReference type="Pfam" id="PF01546">
    <property type="entry name" value="Peptidase_M20"/>
    <property type="match status" value="1"/>
</dbReference>
<evidence type="ECO:0000313" key="1">
    <source>
        <dbReference type="EMBL" id="RGX21519.1"/>
    </source>
</evidence>
<dbReference type="InterPro" id="IPR036264">
    <property type="entry name" value="Bact_exopeptidase_dim_dom"/>
</dbReference>
<organism evidence="1 2">
    <name type="scientific">Enterocloster asparagiformis</name>
    <dbReference type="NCBI Taxonomy" id="333367"/>
    <lineage>
        <taxon>Bacteria</taxon>
        <taxon>Bacillati</taxon>
        <taxon>Bacillota</taxon>
        <taxon>Clostridia</taxon>
        <taxon>Lachnospirales</taxon>
        <taxon>Lachnospiraceae</taxon>
        <taxon>Enterocloster</taxon>
    </lineage>
</organism>
<evidence type="ECO:0000313" key="2">
    <source>
        <dbReference type="Proteomes" id="UP000283880"/>
    </source>
</evidence>
<dbReference type="GO" id="GO:0046657">
    <property type="term" value="P:folic acid catabolic process"/>
    <property type="evidence" value="ECO:0007669"/>
    <property type="project" value="TreeGrafter"/>
</dbReference>
<dbReference type="InterPro" id="IPR002933">
    <property type="entry name" value="Peptidase_M20"/>
</dbReference>
<dbReference type="GO" id="GO:0071713">
    <property type="term" value="F:para-aminobenzoyl-glutamate hydrolase activity"/>
    <property type="evidence" value="ECO:0007669"/>
    <property type="project" value="TreeGrafter"/>
</dbReference>
<comment type="caution">
    <text evidence="1">The sequence shown here is derived from an EMBL/GenBank/DDBJ whole genome shotgun (WGS) entry which is preliminary data.</text>
</comment>
<dbReference type="InterPro" id="IPR017145">
    <property type="entry name" value="Aminobenzoyl-glu_utiliz_pB"/>
</dbReference>
<dbReference type="NCBIfam" id="TIGR01891">
    <property type="entry name" value="amidohydrolases"/>
    <property type="match status" value="1"/>
</dbReference>
<name>A0A413F7B4_9FIRM</name>
<keyword evidence="1" id="KW-0378">Hydrolase</keyword>
<dbReference type="FunFam" id="3.30.70.360:FF:000004">
    <property type="entry name" value="Peptidase M20 domain-containing protein 2"/>
    <property type="match status" value="1"/>
</dbReference>
<dbReference type="RefSeq" id="WP_117778251.1">
    <property type="nucleotide sequence ID" value="NZ_JAWRJJ010000321.1"/>
</dbReference>
<dbReference type="GO" id="GO:0005737">
    <property type="term" value="C:cytoplasm"/>
    <property type="evidence" value="ECO:0007669"/>
    <property type="project" value="TreeGrafter"/>
</dbReference>
<dbReference type="Proteomes" id="UP000283880">
    <property type="component" value="Unassembled WGS sequence"/>
</dbReference>
<proteinExistence type="predicted"/>
<dbReference type="SUPFAM" id="SSF55031">
    <property type="entry name" value="Bacterial exopeptidase dimerisation domain"/>
    <property type="match status" value="1"/>
</dbReference>
<dbReference type="EMBL" id="QSBM01000031">
    <property type="protein sequence ID" value="RGX21519.1"/>
    <property type="molecule type" value="Genomic_DNA"/>
</dbReference>
<protein>
    <submittedName>
        <fullName evidence="1">Amidohydrolase</fullName>
    </submittedName>
</protein>
<dbReference type="SUPFAM" id="SSF53187">
    <property type="entry name" value="Zn-dependent exopeptidases"/>
    <property type="match status" value="1"/>
</dbReference>
<dbReference type="PIRSF" id="PIRSF037227">
    <property type="entry name" value="Aminobenzoyl-glu_utiliz_pB"/>
    <property type="match status" value="1"/>
</dbReference>
<dbReference type="Gene3D" id="3.30.70.360">
    <property type="match status" value="1"/>
</dbReference>
<sequence>MSETINTRRILELVEEKKEQFITLSDAIWAVPELGLAEHRSAGLLIQALEREGFQVERGIDGIETAFVGTYGSGRPVIGLLAEYDALPGLSQEAACTSYKPLAEGEPGHGCGHNALGAGVVAAAVAVKDYLKEHPGAGTVKVFGCPGEEAGWSKMFLARDGYFKDVDACFTWHPGNCNSVQGYSSNANICVYFTFRGRSAHAAAAPHLGRSALDACELMNVGVNYLREHVPTEVRMHYAYQNAGEKAPNVVHANACLKYYIRAPKMALAVQVLERVKDVARGAALMTGTECDINVTAGMSDFIANDAISRLFVEAFNLAGPPQFDAQDEALARAFWDQYSENEKAAGMMRINLSYPDGEKFRDTPLVKEIGPYFRIDKYMPGSTDVGDVSYVTPTGQLWVTCYANGTPGHSWQVTSQVASSITHKAVVCAAKTMALATVMAFSQPDVVEQAREELKQRTGGVYVCPVEPGKKPVMP</sequence>
<gene>
    <name evidence="1" type="ORF">DWV29_26475</name>
</gene>
<dbReference type="GO" id="GO:0016805">
    <property type="term" value="F:dipeptidase activity"/>
    <property type="evidence" value="ECO:0007669"/>
    <property type="project" value="TreeGrafter"/>
</dbReference>
<dbReference type="Gene3D" id="3.40.630.10">
    <property type="entry name" value="Zn peptidases"/>
    <property type="match status" value="1"/>
</dbReference>
<dbReference type="InterPro" id="IPR052030">
    <property type="entry name" value="Peptidase_M20/M20A_hydrolases"/>
</dbReference>
<dbReference type="InterPro" id="IPR017439">
    <property type="entry name" value="Amidohydrolase"/>
</dbReference>
<dbReference type="PANTHER" id="PTHR30575">
    <property type="entry name" value="PEPTIDASE M20"/>
    <property type="match status" value="1"/>
</dbReference>